<dbReference type="GO" id="GO:0003677">
    <property type="term" value="F:DNA binding"/>
    <property type="evidence" value="ECO:0007669"/>
    <property type="project" value="UniProtKB-KW"/>
</dbReference>
<keyword evidence="3" id="KW-0805">Transcription regulation</keyword>
<dbReference type="PROSITE" id="PS50048">
    <property type="entry name" value="ZN2_CY6_FUNGAL_2"/>
    <property type="match status" value="1"/>
</dbReference>
<feature type="region of interest" description="Disordered" evidence="7">
    <location>
        <begin position="44"/>
        <end position="72"/>
    </location>
</feature>
<dbReference type="GO" id="GO:0009410">
    <property type="term" value="P:response to xenobiotic stimulus"/>
    <property type="evidence" value="ECO:0007669"/>
    <property type="project" value="TreeGrafter"/>
</dbReference>
<evidence type="ECO:0000313" key="9">
    <source>
        <dbReference type="EMBL" id="KAJ9131036.1"/>
    </source>
</evidence>
<dbReference type="CDD" id="cd00067">
    <property type="entry name" value="GAL4"/>
    <property type="match status" value="1"/>
</dbReference>
<keyword evidence="6" id="KW-0539">Nucleus</keyword>
<organism evidence="9 10">
    <name type="scientific">Coniochaeta hoffmannii</name>
    <dbReference type="NCBI Taxonomy" id="91930"/>
    <lineage>
        <taxon>Eukaryota</taxon>
        <taxon>Fungi</taxon>
        <taxon>Dikarya</taxon>
        <taxon>Ascomycota</taxon>
        <taxon>Pezizomycotina</taxon>
        <taxon>Sordariomycetes</taxon>
        <taxon>Sordariomycetidae</taxon>
        <taxon>Coniochaetales</taxon>
        <taxon>Coniochaetaceae</taxon>
        <taxon>Coniochaeta</taxon>
    </lineage>
</organism>
<gene>
    <name evidence="9" type="ORF">NKR19_g9661</name>
</gene>
<evidence type="ECO:0000256" key="1">
    <source>
        <dbReference type="ARBA" id="ARBA00022723"/>
    </source>
</evidence>
<sequence>MSDAPKRKRSRVACDQCRNLKRKCDGSTPCGACVRFEYKCTYQQPAPSRKRTRPERDASPTSPASPSVAYPHEVAVTPRGGVSSLEANSGPAFVRRLALTIDPLNAPRMHMFAWNVFLGARDAEYRPEPAHQPVTAIISQQEMVALTESYFRHFDTVYGFVDRRDLERHIRTRWQSSAESSPQWDAVLCGVAAIGGLFSNVQSTIKEYHLAQSARALLQQMLPQVPTTASITAWVLRTSYLKLTGTPHEAWMASCILMHMVEAAGLHCEPRADTVLPPSSDNVDPEIRRRIFGVAQHLNIWMSYDLGRSRVTLHRATTLLPTARPGDVTVELLELLPYSAMLDPERASDASELESALSEVLARVHSAPPSQMAQCNLVLCICRRLQSFNVSLNGSYHDRILAQITKGIRAAEQLLAARTPWHHMANVPFSVICVLLAMDTLSSLSLLPDAMQALSRTAQTYNTEATREALDTAALLIYLYQKRKEKCTARLSDVLRQYPVLHVTEAADTTRSQAPEDMAWLNDLVAEIPSLQDFDMDQFLNQGSFFDANIA</sequence>
<keyword evidence="10" id="KW-1185">Reference proteome</keyword>
<keyword evidence="4" id="KW-0238">DNA-binding</keyword>
<dbReference type="Pfam" id="PF00172">
    <property type="entry name" value="Zn_clus"/>
    <property type="match status" value="1"/>
</dbReference>
<comment type="caution">
    <text evidence="9">The sequence shown here is derived from an EMBL/GenBank/DDBJ whole genome shotgun (WGS) entry which is preliminary data.</text>
</comment>
<feature type="domain" description="Zn(2)-C6 fungal-type" evidence="8">
    <location>
        <begin position="13"/>
        <end position="42"/>
    </location>
</feature>
<dbReference type="InterPro" id="IPR001138">
    <property type="entry name" value="Zn2Cys6_DnaBD"/>
</dbReference>
<evidence type="ECO:0000256" key="4">
    <source>
        <dbReference type="ARBA" id="ARBA00023125"/>
    </source>
</evidence>
<proteinExistence type="predicted"/>
<dbReference type="GO" id="GO:0000981">
    <property type="term" value="F:DNA-binding transcription factor activity, RNA polymerase II-specific"/>
    <property type="evidence" value="ECO:0007669"/>
    <property type="project" value="InterPro"/>
</dbReference>
<dbReference type="Gene3D" id="4.10.240.10">
    <property type="entry name" value="Zn(2)-C6 fungal-type DNA-binding domain"/>
    <property type="match status" value="1"/>
</dbReference>
<feature type="compositionally biased region" description="Low complexity" evidence="7">
    <location>
        <begin position="59"/>
        <end position="71"/>
    </location>
</feature>
<dbReference type="AlphaFoldDB" id="A0AA38VJD3"/>
<dbReference type="EMBL" id="JANBVN010000247">
    <property type="protein sequence ID" value="KAJ9131036.1"/>
    <property type="molecule type" value="Genomic_DNA"/>
</dbReference>
<dbReference type="InterPro" id="IPR052478">
    <property type="entry name" value="Metabolite_Synth_Reg"/>
</dbReference>
<dbReference type="GO" id="GO:0008270">
    <property type="term" value="F:zinc ion binding"/>
    <property type="evidence" value="ECO:0007669"/>
    <property type="project" value="InterPro"/>
</dbReference>
<dbReference type="Pfam" id="PF04082">
    <property type="entry name" value="Fungal_trans"/>
    <property type="match status" value="1"/>
</dbReference>
<evidence type="ECO:0000259" key="8">
    <source>
        <dbReference type="PROSITE" id="PS50048"/>
    </source>
</evidence>
<dbReference type="SUPFAM" id="SSF57701">
    <property type="entry name" value="Zn2/Cys6 DNA-binding domain"/>
    <property type="match status" value="1"/>
</dbReference>
<evidence type="ECO:0000256" key="3">
    <source>
        <dbReference type="ARBA" id="ARBA00023015"/>
    </source>
</evidence>
<protein>
    <submittedName>
        <fullName evidence="9">Protein RDR1</fullName>
    </submittedName>
</protein>
<evidence type="ECO:0000256" key="5">
    <source>
        <dbReference type="ARBA" id="ARBA00023163"/>
    </source>
</evidence>
<evidence type="ECO:0000256" key="7">
    <source>
        <dbReference type="SAM" id="MobiDB-lite"/>
    </source>
</evidence>
<keyword evidence="5" id="KW-0804">Transcription</keyword>
<dbReference type="GO" id="GO:0006351">
    <property type="term" value="P:DNA-templated transcription"/>
    <property type="evidence" value="ECO:0007669"/>
    <property type="project" value="InterPro"/>
</dbReference>
<accession>A0AA38VJD3</accession>
<dbReference type="InterPro" id="IPR007219">
    <property type="entry name" value="XnlR_reg_dom"/>
</dbReference>
<dbReference type="Proteomes" id="UP001174691">
    <property type="component" value="Unassembled WGS sequence"/>
</dbReference>
<evidence type="ECO:0000256" key="6">
    <source>
        <dbReference type="ARBA" id="ARBA00023242"/>
    </source>
</evidence>
<dbReference type="InterPro" id="IPR036864">
    <property type="entry name" value="Zn2-C6_fun-type_DNA-bd_sf"/>
</dbReference>
<dbReference type="CDD" id="cd12148">
    <property type="entry name" value="fungal_TF_MHR"/>
    <property type="match status" value="1"/>
</dbReference>
<dbReference type="SMART" id="SM00066">
    <property type="entry name" value="GAL4"/>
    <property type="match status" value="1"/>
</dbReference>
<evidence type="ECO:0000256" key="2">
    <source>
        <dbReference type="ARBA" id="ARBA00022833"/>
    </source>
</evidence>
<evidence type="ECO:0000313" key="10">
    <source>
        <dbReference type="Proteomes" id="UP001174691"/>
    </source>
</evidence>
<keyword evidence="1" id="KW-0479">Metal-binding</keyword>
<dbReference type="PANTHER" id="PTHR31779">
    <property type="entry name" value="2-NITROPROPANE DIOXYGENASE FAMILY, PUTATIVE (AFU_ORTHOLOGUE AFUA_2G17430)-RELATED"/>
    <property type="match status" value="1"/>
</dbReference>
<name>A0AA38VJD3_9PEZI</name>
<reference evidence="9" key="1">
    <citation type="submission" date="2022-07" db="EMBL/GenBank/DDBJ databases">
        <title>Fungi with potential for degradation of polypropylene.</title>
        <authorList>
            <person name="Gostincar C."/>
        </authorList>
    </citation>
    <scope>NUCLEOTIDE SEQUENCE</scope>
    <source>
        <strain evidence="9">EXF-13287</strain>
    </source>
</reference>
<dbReference type="PANTHER" id="PTHR31779:SF5">
    <property type="entry name" value="ZN(II)2CYS6 TRANSCRIPTION FACTOR (EUROFUNG)"/>
    <property type="match status" value="1"/>
</dbReference>
<keyword evidence="2" id="KW-0862">Zinc</keyword>
<dbReference type="PROSITE" id="PS00463">
    <property type="entry name" value="ZN2_CY6_FUNGAL_1"/>
    <property type="match status" value="1"/>
</dbReference>